<dbReference type="InterPro" id="IPR005704">
    <property type="entry name" value="Ribosomal_uS3_bac-typ"/>
</dbReference>
<evidence type="ECO:0000256" key="2">
    <source>
        <dbReference type="ARBA" id="ARBA00022730"/>
    </source>
</evidence>
<keyword evidence="2 8" id="KW-0699">rRNA-binding</keyword>
<evidence type="ECO:0000256" key="8">
    <source>
        <dbReference type="HAMAP-Rule" id="MF_01309"/>
    </source>
</evidence>
<dbReference type="FunFam" id="3.30.300.20:FF:000001">
    <property type="entry name" value="30S ribosomal protein S3"/>
    <property type="match status" value="1"/>
</dbReference>
<dbReference type="CDD" id="cd02412">
    <property type="entry name" value="KH-II_30S_S3"/>
    <property type="match status" value="1"/>
</dbReference>
<gene>
    <name evidence="8" type="primary">rpsC</name>
    <name evidence="10" type="ORF">A3F84_15465</name>
</gene>
<dbReference type="InterPro" id="IPR009019">
    <property type="entry name" value="KH_sf_prok-type"/>
</dbReference>
<dbReference type="EMBL" id="MFKF01000371">
    <property type="protein sequence ID" value="OGG45599.1"/>
    <property type="molecule type" value="Genomic_DNA"/>
</dbReference>
<keyword evidence="4 8" id="KW-0689">Ribosomal protein</keyword>
<comment type="similarity">
    <text evidence="1 8">Belongs to the universal ribosomal protein uS3 family.</text>
</comment>
<dbReference type="GO" id="GO:0019843">
    <property type="term" value="F:rRNA binding"/>
    <property type="evidence" value="ECO:0007669"/>
    <property type="project" value="UniProtKB-UniRule"/>
</dbReference>
<dbReference type="InterPro" id="IPR001351">
    <property type="entry name" value="Ribosomal_uS3_C"/>
</dbReference>
<organism evidence="10 11">
    <name type="scientific">Handelsmanbacteria sp. (strain RIFCSPLOWO2_12_FULL_64_10)</name>
    <dbReference type="NCBI Taxonomy" id="1817868"/>
    <lineage>
        <taxon>Bacteria</taxon>
        <taxon>Candidatus Handelsmaniibacteriota</taxon>
    </lineage>
</organism>
<comment type="caution">
    <text evidence="10">The sequence shown here is derived from an EMBL/GenBank/DDBJ whole genome shotgun (WGS) entry which is preliminary data.</text>
</comment>
<dbReference type="GO" id="GO:0003735">
    <property type="term" value="F:structural constituent of ribosome"/>
    <property type="evidence" value="ECO:0007669"/>
    <property type="project" value="InterPro"/>
</dbReference>
<evidence type="ECO:0000313" key="10">
    <source>
        <dbReference type="EMBL" id="OGG45599.1"/>
    </source>
</evidence>
<dbReference type="InterPro" id="IPR057258">
    <property type="entry name" value="Ribosomal_uS3"/>
</dbReference>
<dbReference type="AlphaFoldDB" id="A0A1F6C8V3"/>
<comment type="function">
    <text evidence="6 8">Binds the lower part of the 30S subunit head. Binds mRNA in the 70S ribosome, positioning it for translation.</text>
</comment>
<dbReference type="HAMAP" id="MF_01309_B">
    <property type="entry name" value="Ribosomal_uS3_B"/>
    <property type="match status" value="1"/>
</dbReference>
<dbReference type="PROSITE" id="PS50823">
    <property type="entry name" value="KH_TYPE_2"/>
    <property type="match status" value="1"/>
</dbReference>
<sequence length="219" mass="24478">MGQKTHPIGFRLGVVKDWRSRWFAGKDFTELLKEDLMLRKYVRSRLQRAGVSIIEIERAPKRVTINIHTARPGIVIGRKGAEVDKLRDELKHVTGKDIYINIQEIKRPELDAHLVAENIARQLEQRVAFRRAMKKSIASSMRMGAEGIRIVCSGRLGGAEMARRERSEPAGRVPLHTLRADIDYAAATAYTISGTIGVKVWICKGEVAPGDRSEVQAAG</sequence>
<dbReference type="PANTHER" id="PTHR11760:SF19">
    <property type="entry name" value="SMALL RIBOSOMAL SUBUNIT PROTEIN US3C"/>
    <property type="match status" value="1"/>
</dbReference>
<protein>
    <recommendedName>
        <fullName evidence="7 8">Small ribosomal subunit protein uS3</fullName>
    </recommendedName>
</protein>
<evidence type="ECO:0000256" key="3">
    <source>
        <dbReference type="ARBA" id="ARBA00022884"/>
    </source>
</evidence>
<dbReference type="Gene3D" id="3.30.1140.32">
    <property type="entry name" value="Ribosomal protein S3, C-terminal domain"/>
    <property type="match status" value="1"/>
</dbReference>
<dbReference type="InterPro" id="IPR015946">
    <property type="entry name" value="KH_dom-like_a/b"/>
</dbReference>
<dbReference type="InterPro" id="IPR004044">
    <property type="entry name" value="KH_dom_type_2"/>
</dbReference>
<keyword evidence="5 8" id="KW-0687">Ribonucleoprotein</keyword>
<dbReference type="GO" id="GO:0006412">
    <property type="term" value="P:translation"/>
    <property type="evidence" value="ECO:0007669"/>
    <property type="project" value="UniProtKB-UniRule"/>
</dbReference>
<evidence type="ECO:0000256" key="6">
    <source>
        <dbReference type="ARBA" id="ARBA00024998"/>
    </source>
</evidence>
<dbReference type="GO" id="GO:0003729">
    <property type="term" value="F:mRNA binding"/>
    <property type="evidence" value="ECO:0007669"/>
    <property type="project" value="UniProtKB-UniRule"/>
</dbReference>
<accession>A0A1F6C8V3</accession>
<dbReference type="InterPro" id="IPR036419">
    <property type="entry name" value="Ribosomal_S3_C_sf"/>
</dbReference>
<evidence type="ECO:0000313" key="11">
    <source>
        <dbReference type="Proteomes" id="UP000178606"/>
    </source>
</evidence>
<dbReference type="Proteomes" id="UP000178606">
    <property type="component" value="Unassembled WGS sequence"/>
</dbReference>
<dbReference type="SUPFAM" id="SSF54821">
    <property type="entry name" value="Ribosomal protein S3 C-terminal domain"/>
    <property type="match status" value="1"/>
</dbReference>
<reference evidence="10 11" key="1">
    <citation type="journal article" date="2016" name="Nat. Commun.">
        <title>Thousands of microbial genomes shed light on interconnected biogeochemical processes in an aquifer system.</title>
        <authorList>
            <person name="Anantharaman K."/>
            <person name="Brown C.T."/>
            <person name="Hug L.A."/>
            <person name="Sharon I."/>
            <person name="Castelle C.J."/>
            <person name="Probst A.J."/>
            <person name="Thomas B.C."/>
            <person name="Singh A."/>
            <person name="Wilkins M.J."/>
            <person name="Karaoz U."/>
            <person name="Brodie E.L."/>
            <person name="Williams K.H."/>
            <person name="Hubbard S.S."/>
            <person name="Banfield J.F."/>
        </authorList>
    </citation>
    <scope>NUCLEOTIDE SEQUENCE [LARGE SCALE GENOMIC DNA]</scope>
    <source>
        <strain evidence="11">RIFCSPLOWO2_12_FULL_64_10</strain>
    </source>
</reference>
<dbReference type="SUPFAM" id="SSF54814">
    <property type="entry name" value="Prokaryotic type KH domain (KH-domain type II)"/>
    <property type="match status" value="1"/>
</dbReference>
<comment type="subunit">
    <text evidence="8">Part of the 30S ribosomal subunit. Forms a tight complex with proteins S10 and S14.</text>
</comment>
<dbReference type="SMART" id="SM00322">
    <property type="entry name" value="KH"/>
    <property type="match status" value="1"/>
</dbReference>
<feature type="domain" description="KH type-2" evidence="9">
    <location>
        <begin position="38"/>
        <end position="106"/>
    </location>
</feature>
<evidence type="ECO:0000256" key="5">
    <source>
        <dbReference type="ARBA" id="ARBA00023274"/>
    </source>
</evidence>
<evidence type="ECO:0000256" key="7">
    <source>
        <dbReference type="ARBA" id="ARBA00035257"/>
    </source>
</evidence>
<proteinExistence type="inferred from homology"/>
<evidence type="ECO:0000256" key="4">
    <source>
        <dbReference type="ARBA" id="ARBA00022980"/>
    </source>
</evidence>
<dbReference type="PANTHER" id="PTHR11760">
    <property type="entry name" value="30S/40S RIBOSOMAL PROTEIN S3"/>
    <property type="match status" value="1"/>
</dbReference>
<evidence type="ECO:0000256" key="1">
    <source>
        <dbReference type="ARBA" id="ARBA00010761"/>
    </source>
</evidence>
<dbReference type="InterPro" id="IPR004087">
    <property type="entry name" value="KH_dom"/>
</dbReference>
<evidence type="ECO:0000259" key="9">
    <source>
        <dbReference type="PROSITE" id="PS50823"/>
    </source>
</evidence>
<name>A0A1F6C8V3_HANXR</name>
<dbReference type="Pfam" id="PF00189">
    <property type="entry name" value="Ribosomal_S3_C"/>
    <property type="match status" value="1"/>
</dbReference>
<dbReference type="Pfam" id="PF07650">
    <property type="entry name" value="KH_2"/>
    <property type="match status" value="1"/>
</dbReference>
<dbReference type="Gene3D" id="3.30.300.20">
    <property type="match status" value="1"/>
</dbReference>
<keyword evidence="3 8" id="KW-0694">RNA-binding</keyword>
<dbReference type="NCBIfam" id="TIGR01009">
    <property type="entry name" value="rpsC_bact"/>
    <property type="match status" value="1"/>
</dbReference>
<dbReference type="GO" id="GO:0022627">
    <property type="term" value="C:cytosolic small ribosomal subunit"/>
    <property type="evidence" value="ECO:0007669"/>
    <property type="project" value="TreeGrafter"/>
</dbReference>